<evidence type="ECO:0000256" key="4">
    <source>
        <dbReference type="PROSITE-ProRule" id="PRU00284"/>
    </source>
</evidence>
<dbReference type="SUPFAM" id="SSF58104">
    <property type="entry name" value="Methyl-accepting chemotaxis protein (MCP) signaling domain"/>
    <property type="match status" value="1"/>
</dbReference>
<keyword evidence="5" id="KW-1133">Transmembrane helix</keyword>
<feature type="transmembrane region" description="Helical" evidence="5">
    <location>
        <begin position="193"/>
        <end position="215"/>
    </location>
</feature>
<name>A0AAE2UPU4_AGRVI</name>
<keyword evidence="2" id="KW-0145">Chemotaxis</keyword>
<keyword evidence="5" id="KW-0812">Transmembrane</keyword>
<feature type="domain" description="Methyl-accepting transducer" evidence="6">
    <location>
        <begin position="351"/>
        <end position="580"/>
    </location>
</feature>
<evidence type="ECO:0000313" key="9">
    <source>
        <dbReference type="Proteomes" id="UP000655037"/>
    </source>
</evidence>
<organism evidence="8 9">
    <name type="scientific">Agrobacterium vitis</name>
    <name type="common">Rhizobium vitis</name>
    <dbReference type="NCBI Taxonomy" id="373"/>
    <lineage>
        <taxon>Bacteria</taxon>
        <taxon>Pseudomonadati</taxon>
        <taxon>Pseudomonadota</taxon>
        <taxon>Alphaproteobacteria</taxon>
        <taxon>Hyphomicrobiales</taxon>
        <taxon>Rhizobiaceae</taxon>
        <taxon>Rhizobium/Agrobacterium group</taxon>
        <taxon>Agrobacterium</taxon>
    </lineage>
</organism>
<dbReference type="AlphaFoldDB" id="A0AAE2UPU4"/>
<dbReference type="SUPFAM" id="SSF158472">
    <property type="entry name" value="HAMP domain-like"/>
    <property type="match status" value="1"/>
</dbReference>
<dbReference type="PANTHER" id="PTHR43531">
    <property type="entry name" value="PROTEIN ICFG"/>
    <property type="match status" value="1"/>
</dbReference>
<dbReference type="PANTHER" id="PTHR43531:SF11">
    <property type="entry name" value="METHYL-ACCEPTING CHEMOTAXIS PROTEIN 3"/>
    <property type="match status" value="1"/>
</dbReference>
<feature type="transmembrane region" description="Helical" evidence="5">
    <location>
        <begin position="12"/>
        <end position="32"/>
    </location>
</feature>
<dbReference type="InterPro" id="IPR003660">
    <property type="entry name" value="HAMP_dom"/>
</dbReference>
<dbReference type="Pfam" id="PF00672">
    <property type="entry name" value="HAMP"/>
    <property type="match status" value="1"/>
</dbReference>
<comment type="subcellular location">
    <subcellularLocation>
        <location evidence="1">Membrane</location>
    </subcellularLocation>
</comment>
<sequence>MSSLNNFRILTKIALTFILLIAISLGVSILSFQSLSKIEETARMTDHTYKVIRALNGITTSMVNQETGLRGYLLSADDKFLAPQKAGLIDYKLNLDEVRQLTSDNPAQQKRLDALEALVTTWRQKIADPELALMANVGTRDQARAIAVGGAGKASMDGLRGVAQEMIDVESELLKTRSAEGEAAAASARFSNWVGGGAMLFLSALALLALNYGIVRPLRGLNAAMRTLSDGRTDIVIPGHDRKDELGEMSDAVEVFRQAAIANKQLESEAHANRLQADADRVRLTEEAEATAQSRLNKATSGLATGLKRLAAGDLSFMITEPFSADFEPLRHDLNGAIEQLGQTLQAVAEATSMIDSGSQEISRGADDLSKRTEQQAASLEETAAALDQITANVSNSSKRADEARTVAIQANANANESGKVVAKAVEAMGKIETSSKEVSNIIGVIDEIAFQTNLLALNAGVEAARAGEAGKGFAVVAQEVRELAQRSAKAAKEIKELIRNSSVEVQNGVKLVSETGEALKIIEGYIVAFNQHMDAIATSAREQSVGLGEVNTAVNQMDQVTQQNAAMVEETSAAGATLAGESSKLRQLIGQFVLGGQQTQSQVNALRQTASAMSIATPAHRPVSAPARRLSGQPARAFSGNAAVKESWEEF</sequence>
<dbReference type="CDD" id="cd11386">
    <property type="entry name" value="MCP_signal"/>
    <property type="match status" value="1"/>
</dbReference>
<dbReference type="EMBL" id="JACXXJ020000004">
    <property type="protein sequence ID" value="MBF2714362.1"/>
    <property type="molecule type" value="Genomic_DNA"/>
</dbReference>
<protein>
    <submittedName>
        <fullName evidence="8">Methyl-accepting chemotaxis protein</fullName>
    </submittedName>
</protein>
<dbReference type="PROSITE" id="PS50111">
    <property type="entry name" value="CHEMOTAXIS_TRANSDUC_2"/>
    <property type="match status" value="1"/>
</dbReference>
<dbReference type="Gene3D" id="1.10.8.500">
    <property type="entry name" value="HAMP domain in histidine kinase"/>
    <property type="match status" value="1"/>
</dbReference>
<accession>A0AAE2UPU4</accession>
<dbReference type="CDD" id="cd19410">
    <property type="entry name" value="HK9-like_sensor"/>
    <property type="match status" value="1"/>
</dbReference>
<dbReference type="Proteomes" id="UP000655037">
    <property type="component" value="Unassembled WGS sequence"/>
</dbReference>
<evidence type="ECO:0000256" key="3">
    <source>
        <dbReference type="ARBA" id="ARBA00029447"/>
    </source>
</evidence>
<dbReference type="InterPro" id="IPR004089">
    <property type="entry name" value="MCPsignal_dom"/>
</dbReference>
<evidence type="ECO:0000259" key="6">
    <source>
        <dbReference type="PROSITE" id="PS50111"/>
    </source>
</evidence>
<dbReference type="PROSITE" id="PS50885">
    <property type="entry name" value="HAMP"/>
    <property type="match status" value="2"/>
</dbReference>
<gene>
    <name evidence="8" type="ORF">IEI95_008990</name>
</gene>
<keyword evidence="4" id="KW-0807">Transducer</keyword>
<dbReference type="InterPro" id="IPR007891">
    <property type="entry name" value="CHASE3"/>
</dbReference>
<dbReference type="RefSeq" id="WP_194416317.1">
    <property type="nucleotide sequence ID" value="NZ_JACXXJ020000004.1"/>
</dbReference>
<dbReference type="InterPro" id="IPR051310">
    <property type="entry name" value="MCP_chemotaxis"/>
</dbReference>
<comment type="caution">
    <text evidence="8">The sequence shown here is derived from an EMBL/GenBank/DDBJ whole genome shotgun (WGS) entry which is preliminary data.</text>
</comment>
<dbReference type="Pfam" id="PF05227">
    <property type="entry name" value="CHASE3"/>
    <property type="match status" value="1"/>
</dbReference>
<dbReference type="SMART" id="SM00283">
    <property type="entry name" value="MA"/>
    <property type="match status" value="1"/>
</dbReference>
<evidence type="ECO:0000256" key="2">
    <source>
        <dbReference type="ARBA" id="ARBA00022500"/>
    </source>
</evidence>
<keyword evidence="8" id="KW-0614">Plasmid</keyword>
<evidence type="ECO:0000313" key="8">
    <source>
        <dbReference type="EMBL" id="MBF2714362.1"/>
    </source>
</evidence>
<dbReference type="FunFam" id="1.10.287.950:FF:000001">
    <property type="entry name" value="Methyl-accepting chemotaxis sensory transducer"/>
    <property type="match status" value="1"/>
</dbReference>
<geneLocation type="plasmid" evidence="8">
    <name>unnamed3</name>
</geneLocation>
<comment type="similarity">
    <text evidence="3">Belongs to the methyl-accepting chemotaxis (MCP) protein family.</text>
</comment>
<dbReference type="Pfam" id="PF00015">
    <property type="entry name" value="MCPsignal"/>
    <property type="match status" value="1"/>
</dbReference>
<proteinExistence type="inferred from homology"/>
<evidence type="ECO:0000256" key="5">
    <source>
        <dbReference type="SAM" id="Phobius"/>
    </source>
</evidence>
<dbReference type="Gene3D" id="1.10.287.950">
    <property type="entry name" value="Methyl-accepting chemotaxis protein"/>
    <property type="match status" value="1"/>
</dbReference>
<dbReference type="SMART" id="SM00304">
    <property type="entry name" value="HAMP"/>
    <property type="match status" value="2"/>
</dbReference>
<evidence type="ECO:0000259" key="7">
    <source>
        <dbReference type="PROSITE" id="PS50885"/>
    </source>
</evidence>
<feature type="domain" description="HAMP" evidence="7">
    <location>
        <begin position="294"/>
        <end position="346"/>
    </location>
</feature>
<dbReference type="CDD" id="cd06225">
    <property type="entry name" value="HAMP"/>
    <property type="match status" value="1"/>
</dbReference>
<dbReference type="GO" id="GO:0006935">
    <property type="term" value="P:chemotaxis"/>
    <property type="evidence" value="ECO:0007669"/>
    <property type="project" value="UniProtKB-KW"/>
</dbReference>
<feature type="domain" description="HAMP" evidence="7">
    <location>
        <begin position="212"/>
        <end position="265"/>
    </location>
</feature>
<reference evidence="8" key="1">
    <citation type="submission" date="2020-11" db="EMBL/GenBank/DDBJ databases">
        <title>Agrobacterium vitis strain K377 genome.</title>
        <authorList>
            <person name="Xi H."/>
        </authorList>
    </citation>
    <scope>NUCLEOTIDE SEQUENCE</scope>
    <source>
        <strain evidence="8">K377</strain>
        <plasmid evidence="8">unnamed3</plasmid>
    </source>
</reference>
<evidence type="ECO:0000256" key="1">
    <source>
        <dbReference type="ARBA" id="ARBA00004370"/>
    </source>
</evidence>
<keyword evidence="5" id="KW-0472">Membrane</keyword>
<dbReference type="GO" id="GO:0007165">
    <property type="term" value="P:signal transduction"/>
    <property type="evidence" value="ECO:0007669"/>
    <property type="project" value="UniProtKB-KW"/>
</dbReference>
<dbReference type="GO" id="GO:0016020">
    <property type="term" value="C:membrane"/>
    <property type="evidence" value="ECO:0007669"/>
    <property type="project" value="UniProtKB-SubCell"/>
</dbReference>